<feature type="region of interest" description="Disordered" evidence="5">
    <location>
        <begin position="383"/>
        <end position="405"/>
    </location>
</feature>
<dbReference type="Proteomes" id="UP001516472">
    <property type="component" value="Unassembled WGS sequence"/>
</dbReference>
<dbReference type="PROSITE" id="PS50110">
    <property type="entry name" value="RESPONSE_REGULATORY"/>
    <property type="match status" value="1"/>
</dbReference>
<dbReference type="InterPro" id="IPR003661">
    <property type="entry name" value="HisK_dim/P_dom"/>
</dbReference>
<proteinExistence type="predicted"/>
<evidence type="ECO:0000256" key="4">
    <source>
        <dbReference type="PROSITE-ProRule" id="PRU00169"/>
    </source>
</evidence>
<dbReference type="PROSITE" id="PS50109">
    <property type="entry name" value="HIS_KIN"/>
    <property type="match status" value="1"/>
</dbReference>
<feature type="compositionally biased region" description="Pro residues" evidence="5">
    <location>
        <begin position="387"/>
        <end position="398"/>
    </location>
</feature>
<dbReference type="InterPro" id="IPR001789">
    <property type="entry name" value="Sig_transdc_resp-reg_receiver"/>
</dbReference>
<dbReference type="Pfam" id="PF00072">
    <property type="entry name" value="Response_reg"/>
    <property type="match status" value="1"/>
</dbReference>
<evidence type="ECO:0000256" key="5">
    <source>
        <dbReference type="SAM" id="MobiDB-lite"/>
    </source>
</evidence>
<evidence type="ECO:0000256" key="3">
    <source>
        <dbReference type="ARBA" id="ARBA00022553"/>
    </source>
</evidence>
<dbReference type="InterPro" id="IPR036890">
    <property type="entry name" value="HATPase_C_sf"/>
</dbReference>
<dbReference type="CDD" id="cd00075">
    <property type="entry name" value="HATPase"/>
    <property type="match status" value="1"/>
</dbReference>
<dbReference type="PANTHER" id="PTHR43547:SF2">
    <property type="entry name" value="HYBRID SIGNAL TRANSDUCTION HISTIDINE KINASE C"/>
    <property type="match status" value="1"/>
</dbReference>
<name>A0ABR9PHH1_9BACT</name>
<evidence type="ECO:0000313" key="8">
    <source>
        <dbReference type="EMBL" id="MBE4747347.1"/>
    </source>
</evidence>
<dbReference type="Gene3D" id="1.10.287.130">
    <property type="match status" value="1"/>
</dbReference>
<organism evidence="8 9">
    <name type="scientific">Corallococcus soli</name>
    <dbReference type="NCBI Taxonomy" id="2710757"/>
    <lineage>
        <taxon>Bacteria</taxon>
        <taxon>Pseudomonadati</taxon>
        <taxon>Myxococcota</taxon>
        <taxon>Myxococcia</taxon>
        <taxon>Myxococcales</taxon>
        <taxon>Cystobacterineae</taxon>
        <taxon>Myxococcaceae</taxon>
        <taxon>Corallococcus</taxon>
    </lineage>
</organism>
<dbReference type="Gene3D" id="3.40.50.2300">
    <property type="match status" value="1"/>
</dbReference>
<dbReference type="EC" id="2.7.13.3" evidence="2"/>
<dbReference type="SMART" id="SM00388">
    <property type="entry name" value="HisKA"/>
    <property type="match status" value="1"/>
</dbReference>
<dbReference type="CDD" id="cd00156">
    <property type="entry name" value="REC"/>
    <property type="match status" value="1"/>
</dbReference>
<comment type="catalytic activity">
    <reaction evidence="1">
        <text>ATP + protein L-histidine = ADP + protein N-phospho-L-histidine.</text>
        <dbReference type="EC" id="2.7.13.3"/>
    </reaction>
</comment>
<dbReference type="SMART" id="SM00387">
    <property type="entry name" value="HATPase_c"/>
    <property type="match status" value="1"/>
</dbReference>
<dbReference type="EMBL" id="JAAIYO010000001">
    <property type="protein sequence ID" value="MBE4747347.1"/>
    <property type="molecule type" value="Genomic_DNA"/>
</dbReference>
<feature type="domain" description="Histidine kinase" evidence="6">
    <location>
        <begin position="160"/>
        <end position="380"/>
    </location>
</feature>
<evidence type="ECO:0000259" key="6">
    <source>
        <dbReference type="PROSITE" id="PS50109"/>
    </source>
</evidence>
<keyword evidence="3 4" id="KW-0597">Phosphoprotein</keyword>
<dbReference type="Pfam" id="PF02518">
    <property type="entry name" value="HATPase_c"/>
    <property type="match status" value="1"/>
</dbReference>
<evidence type="ECO:0000313" key="9">
    <source>
        <dbReference type="Proteomes" id="UP001516472"/>
    </source>
</evidence>
<dbReference type="SUPFAM" id="SSF55874">
    <property type="entry name" value="ATPase domain of HSP90 chaperone/DNA topoisomerase II/histidine kinase"/>
    <property type="match status" value="1"/>
</dbReference>
<dbReference type="CDD" id="cd00082">
    <property type="entry name" value="HisKA"/>
    <property type="match status" value="1"/>
</dbReference>
<protein>
    <recommendedName>
        <fullName evidence="2">histidine kinase</fullName>
        <ecNumber evidence="2">2.7.13.3</ecNumber>
    </recommendedName>
</protein>
<dbReference type="SUPFAM" id="SSF47384">
    <property type="entry name" value="Homodimeric domain of signal transducing histidine kinase"/>
    <property type="match status" value="1"/>
</dbReference>
<sequence>MRLRVLLVDDGMSDRIAVSRALAKDPDIQWEVAQVASAEEALAHLTGNAVDAMLLDYHLPGMNGVALLQKLAELGLPTVPAVVVLTGSGNERVAVDAMKSGAQDYLVKDAFSPERLRRSLRAAVDSVRMTRELEERRLRAERAEAVARDALAVRDELFALATHDLKGPLQIMTLNAQVLRRQIPAAAMTPALETRLGHIVRAAHRMGELIDHFLEVTRGQERPLKRERMDLLAMVRGKVRELEATASRHVFVLEAPEGRDFAGDWDAHALERVLENLLGNAVKYSAAGSTVTVRLAVEEQDPQQAVLLYVVDQGIGIPAADLPFVFERFHRGSNVSQDVSGSGVGLASARRMVELHGGTLAVESQEARGSTFIMRLPRGLALGALPTTPPQAAPPPRGGPSHSAP</sequence>
<dbReference type="SUPFAM" id="SSF52172">
    <property type="entry name" value="CheY-like"/>
    <property type="match status" value="1"/>
</dbReference>
<feature type="domain" description="Response regulatory" evidence="7">
    <location>
        <begin position="4"/>
        <end position="123"/>
    </location>
</feature>
<dbReference type="SMART" id="SM00448">
    <property type="entry name" value="REC"/>
    <property type="match status" value="1"/>
</dbReference>
<dbReference type="InterPro" id="IPR036097">
    <property type="entry name" value="HisK_dim/P_sf"/>
</dbReference>
<evidence type="ECO:0000256" key="2">
    <source>
        <dbReference type="ARBA" id="ARBA00012438"/>
    </source>
</evidence>
<gene>
    <name evidence="8" type="ORF">G4177_04040</name>
</gene>
<reference evidence="8 9" key="1">
    <citation type="submission" date="2020-02" db="EMBL/GenBank/DDBJ databases">
        <authorList>
            <person name="Babadi Z.K."/>
            <person name="Risdian C."/>
            <person name="Ebrahimipour G.H."/>
            <person name="Wink J."/>
        </authorList>
    </citation>
    <scope>NUCLEOTIDE SEQUENCE [LARGE SCALE GENOMIC DNA]</scope>
    <source>
        <strain evidence="8 9">ZKHCc1 1396</strain>
    </source>
</reference>
<dbReference type="InterPro" id="IPR005467">
    <property type="entry name" value="His_kinase_dom"/>
</dbReference>
<keyword evidence="9" id="KW-1185">Reference proteome</keyword>
<dbReference type="PRINTS" id="PR00344">
    <property type="entry name" value="BCTRLSENSOR"/>
</dbReference>
<comment type="caution">
    <text evidence="8">The sequence shown here is derived from an EMBL/GenBank/DDBJ whole genome shotgun (WGS) entry which is preliminary data.</text>
</comment>
<evidence type="ECO:0000259" key="7">
    <source>
        <dbReference type="PROSITE" id="PS50110"/>
    </source>
</evidence>
<dbReference type="RefSeq" id="WP_193346745.1">
    <property type="nucleotide sequence ID" value="NZ_CBCSIP010000018.1"/>
</dbReference>
<dbReference type="InterPro" id="IPR004358">
    <property type="entry name" value="Sig_transdc_His_kin-like_C"/>
</dbReference>
<accession>A0ABR9PHH1</accession>
<dbReference type="Gene3D" id="3.30.565.10">
    <property type="entry name" value="Histidine kinase-like ATPase, C-terminal domain"/>
    <property type="match status" value="1"/>
</dbReference>
<dbReference type="InterPro" id="IPR011006">
    <property type="entry name" value="CheY-like_superfamily"/>
</dbReference>
<feature type="modified residue" description="4-aspartylphosphate" evidence="4">
    <location>
        <position position="56"/>
    </location>
</feature>
<dbReference type="Pfam" id="PF00512">
    <property type="entry name" value="HisKA"/>
    <property type="match status" value="1"/>
</dbReference>
<dbReference type="PANTHER" id="PTHR43547">
    <property type="entry name" value="TWO-COMPONENT HISTIDINE KINASE"/>
    <property type="match status" value="1"/>
</dbReference>
<dbReference type="InterPro" id="IPR003594">
    <property type="entry name" value="HATPase_dom"/>
</dbReference>
<evidence type="ECO:0000256" key="1">
    <source>
        <dbReference type="ARBA" id="ARBA00000085"/>
    </source>
</evidence>